<reference evidence="6" key="4">
    <citation type="journal article" date="2014" name="Genome Announc.">
        <title>Draft genome sequences of six enterohepatic helicobacter species isolated from humans and one from rhesus macaques.</title>
        <authorList>
            <person name="Shen Z."/>
            <person name="Sheh A."/>
            <person name="Young S.K."/>
            <person name="Abouelliel A."/>
            <person name="Ward D.V."/>
            <person name="Earl A.M."/>
            <person name="Fox J.G."/>
        </authorList>
    </citation>
    <scope>NUCLEOTIDE SEQUENCE [LARGE SCALE GENOMIC DNA]</scope>
    <source>
        <strain evidence="6">CCUG 18818</strain>
    </source>
</reference>
<dbReference type="SMART" id="SM00248">
    <property type="entry name" value="ANK"/>
    <property type="match status" value="3"/>
</dbReference>
<dbReference type="KEGG" id="hcb:HCBAA847_0216"/>
<dbReference type="GO" id="GO:0016567">
    <property type="term" value="P:protein ubiquitination"/>
    <property type="evidence" value="ECO:0007669"/>
    <property type="project" value="TreeGrafter"/>
</dbReference>
<feature type="repeat" description="ANK" evidence="3">
    <location>
        <begin position="46"/>
        <end position="78"/>
    </location>
</feature>
<accession>A0AAI8QFC7</accession>
<keyword evidence="6" id="KW-1185">Reference proteome</keyword>
<dbReference type="PROSITE" id="PS50297">
    <property type="entry name" value="ANK_REP_REGION"/>
    <property type="match status" value="2"/>
</dbReference>
<dbReference type="PROSITE" id="PS50088">
    <property type="entry name" value="ANK_REPEAT"/>
    <property type="match status" value="2"/>
</dbReference>
<dbReference type="GO" id="GO:0045732">
    <property type="term" value="P:positive regulation of protein catabolic process"/>
    <property type="evidence" value="ECO:0007669"/>
    <property type="project" value="TreeGrafter"/>
</dbReference>
<dbReference type="RefSeq" id="WP_002957319.1">
    <property type="nucleotide sequence ID" value="NC_020555.1"/>
</dbReference>
<reference evidence="5" key="1">
    <citation type="submission" date="2008-08" db="EMBL/GenBank/DDBJ databases">
        <title>Annotation of Helicobacter cinaedi strain CCUG 18818.</title>
        <authorList>
            <consortium name="The Broad Institute Genome Sequencing Platform"/>
            <person name="Fox J.G."/>
            <person name="Shen Z."/>
            <person name="Charoenlap N."/>
            <person name="Schauer D.B."/>
            <person name="Ward D."/>
            <person name="Mehta T."/>
            <person name="Young S."/>
            <person name="Jaffe D."/>
            <person name="Gnerre S."/>
            <person name="Berlin A."/>
            <person name="Heiman D."/>
            <person name="Hepburn T."/>
            <person name="Shea T."/>
            <person name="Sykes S."/>
            <person name="Alvarado L."/>
            <person name="Kodira C."/>
            <person name="Borodovsky M."/>
            <person name="Lander E."/>
            <person name="Galagan J."/>
            <person name="Nusbaum C."/>
            <person name="Birren B."/>
        </authorList>
    </citation>
    <scope>NUCLEOTIDE SEQUENCE</scope>
    <source>
        <strain evidence="5">CCUG 18818</strain>
    </source>
</reference>
<keyword evidence="2 3" id="KW-0040">ANK repeat</keyword>
<name>A0AAI8QFC7_9HELI</name>
<dbReference type="Proteomes" id="UP000006036">
    <property type="component" value="Chromosome 1"/>
</dbReference>
<dbReference type="PANTHER" id="PTHR24136">
    <property type="entry name" value="SOWAH (DROSOPHILA) HOMOLOG"/>
    <property type="match status" value="1"/>
</dbReference>
<protein>
    <submittedName>
        <fullName evidence="4">Ankyrin repeat protein</fullName>
    </submittedName>
</protein>
<dbReference type="EMBL" id="AP012492">
    <property type="protein sequence ID" value="BAM31466.1"/>
    <property type="molecule type" value="Genomic_DNA"/>
</dbReference>
<evidence type="ECO:0000313" key="4">
    <source>
        <dbReference type="EMBL" id="BAM31466.1"/>
    </source>
</evidence>
<organism evidence="4 7">
    <name type="scientific">Helicobacter cinaedi CCUG 18818 = ATCC BAA-847</name>
    <dbReference type="NCBI Taxonomy" id="537971"/>
    <lineage>
        <taxon>Bacteria</taxon>
        <taxon>Pseudomonadati</taxon>
        <taxon>Campylobacterota</taxon>
        <taxon>Epsilonproteobacteria</taxon>
        <taxon>Campylobacterales</taxon>
        <taxon>Helicobacteraceae</taxon>
        <taxon>Helicobacter</taxon>
    </lineage>
</organism>
<dbReference type="PANTHER" id="PTHR24136:SF15">
    <property type="entry name" value="ANK_REP_REGION DOMAIN-CONTAINING PROTEIN"/>
    <property type="match status" value="1"/>
</dbReference>
<dbReference type="InterPro" id="IPR036770">
    <property type="entry name" value="Ankyrin_rpt-contain_sf"/>
</dbReference>
<reference evidence="4 7" key="2">
    <citation type="journal article" date="2012" name="J. Bacteriol.">
        <title>Complete Genome Sequence of Helicobacter cinaedi Type Strain ATCC BAA-847.</title>
        <authorList>
            <person name="Miyoshi-Akiyama T."/>
            <person name="Takeshita N."/>
            <person name="Ohmagari N."/>
            <person name="Kirikae T."/>
        </authorList>
    </citation>
    <scope>NUCLEOTIDE SEQUENCE [LARGE SCALE GENOMIC DNA]</scope>
    <source>
        <strain evidence="4 7">ATCC BAA-847</strain>
    </source>
</reference>
<gene>
    <name evidence="4" type="ORF">HCBAA847_0216</name>
    <name evidence="5" type="ORF">HCCG_01979</name>
</gene>
<evidence type="ECO:0000313" key="5">
    <source>
        <dbReference type="EMBL" id="EFR47431.1"/>
    </source>
</evidence>
<dbReference type="InterPro" id="IPR002110">
    <property type="entry name" value="Ankyrin_rpt"/>
</dbReference>
<evidence type="ECO:0000256" key="1">
    <source>
        <dbReference type="ARBA" id="ARBA00022737"/>
    </source>
</evidence>
<evidence type="ECO:0000256" key="3">
    <source>
        <dbReference type="PROSITE-ProRule" id="PRU00023"/>
    </source>
</evidence>
<dbReference type="AlphaFoldDB" id="A0AAI8QFC7"/>
<sequence>MNLTKEEYEKMQEFVKFSFDFARQDDVHSLKIMLENGLNVNLANHKGDTLLMLASYHNSIECVKLLLEFGANVDKANDKGHTPLAGVCFKGYEEVAKILLENGANPNGFEGQGGALSPINTAIMFRRKEILSLLLRYNTQKLHFWQRLFLKFSPIKDKRIQRL</sequence>
<evidence type="ECO:0000313" key="7">
    <source>
        <dbReference type="Proteomes" id="UP000006036"/>
    </source>
</evidence>
<reference evidence="4" key="3">
    <citation type="submission" date="2012-07" db="EMBL/GenBank/DDBJ databases">
        <authorList>
            <person name="Akiyama T."/>
            <person name="Takeshita N."/>
            <person name="Ohmagari N."/>
            <person name="Kirikae T."/>
        </authorList>
    </citation>
    <scope>NUCLEOTIDE SEQUENCE</scope>
    <source>
        <strain evidence="4">ATCC BAA-847</strain>
    </source>
</reference>
<proteinExistence type="predicted"/>
<evidence type="ECO:0000313" key="6">
    <source>
        <dbReference type="Proteomes" id="UP000005755"/>
    </source>
</evidence>
<evidence type="ECO:0000256" key="2">
    <source>
        <dbReference type="ARBA" id="ARBA00023043"/>
    </source>
</evidence>
<keyword evidence="1" id="KW-0677">Repeat</keyword>
<feature type="repeat" description="ANK" evidence="3">
    <location>
        <begin position="79"/>
        <end position="111"/>
    </location>
</feature>
<dbReference type="GeneID" id="66538709"/>
<dbReference type="Pfam" id="PF12796">
    <property type="entry name" value="Ank_2"/>
    <property type="match status" value="1"/>
</dbReference>
<dbReference type="Proteomes" id="UP000005755">
    <property type="component" value="Unassembled WGS sequence"/>
</dbReference>
<dbReference type="SUPFAM" id="SSF48403">
    <property type="entry name" value="Ankyrin repeat"/>
    <property type="match status" value="1"/>
</dbReference>
<dbReference type="EMBL" id="DS990393">
    <property type="protein sequence ID" value="EFR47431.1"/>
    <property type="molecule type" value="Genomic_DNA"/>
</dbReference>
<dbReference type="Gene3D" id="1.25.40.20">
    <property type="entry name" value="Ankyrin repeat-containing domain"/>
    <property type="match status" value="1"/>
</dbReference>
<dbReference type="InterPro" id="IPR051573">
    <property type="entry name" value="Ankyrin-SOCS_box_domain"/>
</dbReference>